<keyword evidence="1" id="KW-0472">Membrane</keyword>
<evidence type="ECO:0000313" key="3">
    <source>
        <dbReference type="Proteomes" id="UP000664654"/>
    </source>
</evidence>
<evidence type="ECO:0000256" key="1">
    <source>
        <dbReference type="SAM" id="Phobius"/>
    </source>
</evidence>
<keyword evidence="1" id="KW-1133">Transmembrane helix</keyword>
<sequence length="72" mass="7926">MDRQQEAQLFEKLGEIKGKLDAIEQSNVAQWGKMESIDERLRKQEVKTGGIAAFVAAGVTLGIEYIKKGMGS</sequence>
<keyword evidence="1" id="KW-0812">Transmembrane</keyword>
<dbReference type="RefSeq" id="WP_206572861.1">
    <property type="nucleotide sequence ID" value="NZ_JAFKCV010000003.1"/>
</dbReference>
<reference evidence="2" key="1">
    <citation type="submission" date="2021-03" db="EMBL/GenBank/DDBJ databases">
        <title>novel species isolated from a fishpond in China.</title>
        <authorList>
            <person name="Lu H."/>
            <person name="Cai Z."/>
        </authorList>
    </citation>
    <scope>NUCLEOTIDE SEQUENCE</scope>
    <source>
        <strain evidence="2">JCM 30855</strain>
    </source>
</reference>
<keyword evidence="3" id="KW-1185">Reference proteome</keyword>
<proteinExistence type="predicted"/>
<dbReference type="EMBL" id="JAFKCV010000003">
    <property type="protein sequence ID" value="MBN7824738.1"/>
    <property type="molecule type" value="Genomic_DNA"/>
</dbReference>
<dbReference type="AlphaFoldDB" id="A0A939DLM2"/>
<feature type="transmembrane region" description="Helical" evidence="1">
    <location>
        <begin position="48"/>
        <end position="66"/>
    </location>
</feature>
<accession>A0A939DLM2</accession>
<comment type="caution">
    <text evidence="2">The sequence shown here is derived from an EMBL/GenBank/DDBJ whole genome shotgun (WGS) entry which is preliminary data.</text>
</comment>
<dbReference type="Proteomes" id="UP000664654">
    <property type="component" value="Unassembled WGS sequence"/>
</dbReference>
<evidence type="ECO:0000313" key="2">
    <source>
        <dbReference type="EMBL" id="MBN7824738.1"/>
    </source>
</evidence>
<organism evidence="2 3">
    <name type="scientific">Bowmanella dokdonensis</name>
    <dbReference type="NCBI Taxonomy" id="751969"/>
    <lineage>
        <taxon>Bacteria</taxon>
        <taxon>Pseudomonadati</taxon>
        <taxon>Pseudomonadota</taxon>
        <taxon>Gammaproteobacteria</taxon>
        <taxon>Alteromonadales</taxon>
        <taxon>Alteromonadaceae</taxon>
        <taxon>Bowmanella</taxon>
    </lineage>
</organism>
<gene>
    <name evidence="2" type="ORF">J0A66_05810</name>
</gene>
<protein>
    <submittedName>
        <fullName evidence="2">Uncharacterized protein</fullName>
    </submittedName>
</protein>
<name>A0A939DLM2_9ALTE</name>